<dbReference type="Proteomes" id="UP000269154">
    <property type="component" value="Unassembled WGS sequence"/>
</dbReference>
<comment type="caution">
    <text evidence="2">The sequence shown here is derived from an EMBL/GenBank/DDBJ whole genome shotgun (WGS) entry which is preliminary data.</text>
</comment>
<dbReference type="EMBL" id="RCBY01000012">
    <property type="protein sequence ID" value="RQH53533.1"/>
    <property type="molecule type" value="Genomic_DNA"/>
</dbReference>
<dbReference type="RefSeq" id="WP_124144183.1">
    <property type="nucleotide sequence ID" value="NZ_CAWOKI010000390.1"/>
</dbReference>
<organism evidence="2 3">
    <name type="scientific">Okeania hirsuta</name>
    <dbReference type="NCBI Taxonomy" id="1458930"/>
    <lineage>
        <taxon>Bacteria</taxon>
        <taxon>Bacillati</taxon>
        <taxon>Cyanobacteriota</taxon>
        <taxon>Cyanophyceae</taxon>
        <taxon>Oscillatoriophycideae</taxon>
        <taxon>Oscillatoriales</taxon>
        <taxon>Microcoleaceae</taxon>
        <taxon>Okeania</taxon>
    </lineage>
</organism>
<evidence type="ECO:0000313" key="2">
    <source>
        <dbReference type="EMBL" id="RQH53533.1"/>
    </source>
</evidence>
<dbReference type="InterPro" id="IPR002559">
    <property type="entry name" value="Transposase_11"/>
</dbReference>
<dbReference type="Pfam" id="PF01609">
    <property type="entry name" value="DDE_Tnp_1"/>
    <property type="match status" value="1"/>
</dbReference>
<evidence type="ECO:0000259" key="1">
    <source>
        <dbReference type="Pfam" id="PF01609"/>
    </source>
</evidence>
<name>A0A3N6PTG8_9CYAN</name>
<sequence>MRGYDAGKKVKGRKRHILVDTQGLLLSVVVHTANIQDREGAKSVFLQAKYDAPNLKIVWADQGYRGKLEKSVAMVCGWKLAIVNRTEKGFQVLPRRWVVERTFARARP</sequence>
<dbReference type="PANTHER" id="PTHR30007">
    <property type="entry name" value="PHP DOMAIN PROTEIN"/>
    <property type="match status" value="1"/>
</dbReference>
<gene>
    <name evidence="2" type="ORF">D5R40_03970</name>
</gene>
<proteinExistence type="predicted"/>
<feature type="domain" description="Transposase IS4-like" evidence="1">
    <location>
        <begin position="2"/>
        <end position="105"/>
    </location>
</feature>
<dbReference type="GO" id="GO:0003677">
    <property type="term" value="F:DNA binding"/>
    <property type="evidence" value="ECO:0007669"/>
    <property type="project" value="InterPro"/>
</dbReference>
<reference evidence="2 3" key="1">
    <citation type="journal article" date="2018" name="ACS Chem. Biol.">
        <title>Ketoreductase domain dysfunction expands chemodiversity: malyngamide biosynthesis in the cyanobacterium Okeania hirsuta.</title>
        <authorList>
            <person name="Moss N.A."/>
            <person name="Leao T."/>
            <person name="Rankin M."/>
            <person name="McCullough T.M."/>
            <person name="Qu P."/>
            <person name="Korobeynikov A."/>
            <person name="Smith J.L."/>
            <person name="Gerwick L."/>
            <person name="Gerwick W.H."/>
        </authorList>
    </citation>
    <scope>NUCLEOTIDE SEQUENCE [LARGE SCALE GENOMIC DNA]</scope>
    <source>
        <strain evidence="2 3">PAB10Feb10-1</strain>
    </source>
</reference>
<dbReference type="OrthoDB" id="450632at2"/>
<keyword evidence="3" id="KW-1185">Reference proteome</keyword>
<protein>
    <submittedName>
        <fullName evidence="2">IS4/IS5 family transposase</fullName>
    </submittedName>
</protein>
<evidence type="ECO:0000313" key="3">
    <source>
        <dbReference type="Proteomes" id="UP000269154"/>
    </source>
</evidence>
<dbReference type="GO" id="GO:0006313">
    <property type="term" value="P:DNA transposition"/>
    <property type="evidence" value="ECO:0007669"/>
    <property type="project" value="InterPro"/>
</dbReference>
<dbReference type="AlphaFoldDB" id="A0A3N6PTG8"/>
<dbReference type="GO" id="GO:0004803">
    <property type="term" value="F:transposase activity"/>
    <property type="evidence" value="ECO:0007669"/>
    <property type="project" value="InterPro"/>
</dbReference>
<dbReference type="PANTHER" id="PTHR30007:SF0">
    <property type="entry name" value="TRANSPOSASE"/>
    <property type="match status" value="1"/>
</dbReference>
<accession>A0A3N6PTG8</accession>